<protein>
    <submittedName>
        <fullName evidence="3">Uncharacterized protein</fullName>
    </submittedName>
</protein>
<feature type="chain" id="PRO_5043007659" evidence="2">
    <location>
        <begin position="32"/>
        <end position="202"/>
    </location>
</feature>
<evidence type="ECO:0000313" key="4">
    <source>
        <dbReference type="Proteomes" id="UP001346149"/>
    </source>
</evidence>
<name>A0AAN7QMY1_TRANT</name>
<evidence type="ECO:0000256" key="2">
    <source>
        <dbReference type="SAM" id="SignalP"/>
    </source>
</evidence>
<reference evidence="3 4" key="1">
    <citation type="journal article" date="2023" name="Hortic Res">
        <title>Pangenome of water caltrop reveals structural variations and asymmetric subgenome divergence after allopolyploidization.</title>
        <authorList>
            <person name="Zhang X."/>
            <person name="Chen Y."/>
            <person name="Wang L."/>
            <person name="Yuan Y."/>
            <person name="Fang M."/>
            <person name="Shi L."/>
            <person name="Lu R."/>
            <person name="Comes H.P."/>
            <person name="Ma Y."/>
            <person name="Chen Y."/>
            <person name="Huang G."/>
            <person name="Zhou Y."/>
            <person name="Zheng Z."/>
            <person name="Qiu Y."/>
        </authorList>
    </citation>
    <scope>NUCLEOTIDE SEQUENCE [LARGE SCALE GENOMIC DNA]</scope>
    <source>
        <strain evidence="3">F231</strain>
    </source>
</reference>
<proteinExistence type="predicted"/>
<dbReference type="PANTHER" id="PTHR35107">
    <property type="entry name" value="EXPRESSED PROTEIN"/>
    <property type="match status" value="1"/>
</dbReference>
<dbReference type="PANTHER" id="PTHR35107:SF2">
    <property type="entry name" value="EXPRESSED PROTEIN"/>
    <property type="match status" value="1"/>
</dbReference>
<keyword evidence="4" id="KW-1185">Reference proteome</keyword>
<dbReference type="Proteomes" id="UP001346149">
    <property type="component" value="Unassembled WGS sequence"/>
</dbReference>
<accession>A0AAN7QMY1</accession>
<keyword evidence="1" id="KW-0812">Transmembrane</keyword>
<feature type="signal peptide" evidence="2">
    <location>
        <begin position="1"/>
        <end position="31"/>
    </location>
</feature>
<gene>
    <name evidence="3" type="ORF">SAY86_014549</name>
</gene>
<dbReference type="AlphaFoldDB" id="A0AAN7QMY1"/>
<sequence>MASSLATSRLFVPLLALLLIQLGSLSVPVSGRPCKTLFVSSYSFSSIRHPAFIRNPNPEGGAVYVDLPASGRPYSSWRYVAIFTATFPADRMNRESDFVRETSIEAQRLEERKQDGVFGLFDTSSLRDRSKDILSVVVALLFGVGCGALTAVTIYMAWYVMTNGGSDYFEESDDEYESYASPKQMGYVKIPSSTPTLVPAKA</sequence>
<evidence type="ECO:0000313" key="3">
    <source>
        <dbReference type="EMBL" id="KAK4772774.1"/>
    </source>
</evidence>
<organism evidence="3 4">
    <name type="scientific">Trapa natans</name>
    <name type="common">Water chestnut</name>
    <dbReference type="NCBI Taxonomy" id="22666"/>
    <lineage>
        <taxon>Eukaryota</taxon>
        <taxon>Viridiplantae</taxon>
        <taxon>Streptophyta</taxon>
        <taxon>Embryophyta</taxon>
        <taxon>Tracheophyta</taxon>
        <taxon>Spermatophyta</taxon>
        <taxon>Magnoliopsida</taxon>
        <taxon>eudicotyledons</taxon>
        <taxon>Gunneridae</taxon>
        <taxon>Pentapetalae</taxon>
        <taxon>rosids</taxon>
        <taxon>malvids</taxon>
        <taxon>Myrtales</taxon>
        <taxon>Lythraceae</taxon>
        <taxon>Trapa</taxon>
    </lineage>
</organism>
<evidence type="ECO:0000256" key="1">
    <source>
        <dbReference type="SAM" id="Phobius"/>
    </source>
</evidence>
<feature type="transmembrane region" description="Helical" evidence="1">
    <location>
        <begin position="133"/>
        <end position="158"/>
    </location>
</feature>
<comment type="caution">
    <text evidence="3">The sequence shown here is derived from an EMBL/GenBank/DDBJ whole genome shotgun (WGS) entry which is preliminary data.</text>
</comment>
<keyword evidence="1" id="KW-1133">Transmembrane helix</keyword>
<keyword evidence="2" id="KW-0732">Signal</keyword>
<dbReference type="EMBL" id="JAXQNO010000020">
    <property type="protein sequence ID" value="KAK4772774.1"/>
    <property type="molecule type" value="Genomic_DNA"/>
</dbReference>
<keyword evidence="1" id="KW-0472">Membrane</keyword>